<dbReference type="Gene3D" id="3.30.160.740">
    <property type="match status" value="1"/>
</dbReference>
<evidence type="ECO:0000256" key="5">
    <source>
        <dbReference type="RuleBase" id="RU003523"/>
    </source>
</evidence>
<dbReference type="InterPro" id="IPR013709">
    <property type="entry name" value="2-isopropylmalate_synth_dimer"/>
</dbReference>
<dbReference type="RefSeq" id="WP_021979623.1">
    <property type="nucleotide sequence ID" value="NZ_AP025941.1"/>
</dbReference>
<organism evidence="6">
    <name type="scientific">Paraprevotella clara</name>
    <dbReference type="NCBI Taxonomy" id="454154"/>
    <lineage>
        <taxon>Bacteria</taxon>
        <taxon>Pseudomonadati</taxon>
        <taxon>Bacteroidota</taxon>
        <taxon>Bacteroidia</taxon>
        <taxon>Bacteroidales</taxon>
        <taxon>Prevotellaceae</taxon>
        <taxon>Paraprevotella</taxon>
    </lineage>
</organism>
<dbReference type="EC" id="2.3.3.13" evidence="6"/>
<accession>A0A6N2Z8D4</accession>
<dbReference type="SMART" id="SM00917">
    <property type="entry name" value="LeuA_dimer"/>
    <property type="match status" value="1"/>
</dbReference>
<dbReference type="GO" id="GO:0003852">
    <property type="term" value="F:2-isopropylmalate synthase activity"/>
    <property type="evidence" value="ECO:0007669"/>
    <property type="project" value="UniProtKB-EC"/>
</dbReference>
<dbReference type="PANTHER" id="PTHR10277:SF57">
    <property type="entry name" value="(R)-CITRAMALATE SYNTHASE CIMA"/>
    <property type="match status" value="1"/>
</dbReference>
<dbReference type="Pfam" id="PF00682">
    <property type="entry name" value="HMGL-like"/>
    <property type="match status" value="1"/>
</dbReference>
<evidence type="ECO:0000256" key="3">
    <source>
        <dbReference type="ARBA" id="ARBA00023211"/>
    </source>
</evidence>
<keyword evidence="4" id="KW-0100">Branched-chain amino acid biosynthesis</keyword>
<dbReference type="InterPro" id="IPR000891">
    <property type="entry name" value="PYR_CT"/>
</dbReference>
<keyword evidence="2 5" id="KW-0808">Transferase</keyword>
<dbReference type="InterPro" id="IPR054691">
    <property type="entry name" value="LeuA/HCS_post-cat"/>
</dbReference>
<keyword evidence="3" id="KW-0464">Manganese</keyword>
<dbReference type="PANTHER" id="PTHR10277">
    <property type="entry name" value="HOMOCITRATE SYNTHASE-RELATED"/>
    <property type="match status" value="1"/>
</dbReference>
<dbReference type="Pfam" id="PF08502">
    <property type="entry name" value="LeuA_dimer"/>
    <property type="match status" value="1"/>
</dbReference>
<keyword evidence="1" id="KW-0028">Amino-acid biosynthesis</keyword>
<evidence type="ECO:0000256" key="4">
    <source>
        <dbReference type="ARBA" id="ARBA00023304"/>
    </source>
</evidence>
<dbReference type="InterPro" id="IPR050073">
    <property type="entry name" value="2-IPM_HCS-like"/>
</dbReference>
<name>A0A6N2Z8D4_9BACT</name>
<evidence type="ECO:0000256" key="1">
    <source>
        <dbReference type="ARBA" id="ARBA00022605"/>
    </source>
</evidence>
<reference evidence="6" key="1">
    <citation type="submission" date="2019-11" db="EMBL/GenBank/DDBJ databases">
        <authorList>
            <person name="Feng L."/>
        </authorList>
    </citation>
    <scope>NUCLEOTIDE SEQUENCE</scope>
    <source>
        <strain evidence="6">PclaraLFYP37</strain>
    </source>
</reference>
<dbReference type="PROSITE" id="PS50991">
    <property type="entry name" value="PYR_CT"/>
    <property type="match status" value="1"/>
</dbReference>
<evidence type="ECO:0000313" key="6">
    <source>
        <dbReference type="EMBL" id="VYT73402.1"/>
    </source>
</evidence>
<dbReference type="Gene3D" id="3.20.20.70">
    <property type="entry name" value="Aldolase class I"/>
    <property type="match status" value="1"/>
</dbReference>
<dbReference type="GO" id="GO:0009098">
    <property type="term" value="P:L-leucine biosynthetic process"/>
    <property type="evidence" value="ECO:0007669"/>
    <property type="project" value="InterPro"/>
</dbReference>
<dbReference type="EMBL" id="CACRUT010000005">
    <property type="protein sequence ID" value="VYT73402.1"/>
    <property type="molecule type" value="Genomic_DNA"/>
</dbReference>
<dbReference type="SUPFAM" id="SSF51569">
    <property type="entry name" value="Aldolase"/>
    <property type="match status" value="1"/>
</dbReference>
<dbReference type="Pfam" id="PF22617">
    <property type="entry name" value="HCS_D2"/>
    <property type="match status" value="1"/>
</dbReference>
<keyword evidence="6" id="KW-0012">Acyltransferase</keyword>
<dbReference type="Gene3D" id="3.30.160.340">
    <property type="match status" value="1"/>
</dbReference>
<dbReference type="InterPro" id="IPR002034">
    <property type="entry name" value="AIPM/Hcit_synth_CS"/>
</dbReference>
<dbReference type="InterPro" id="IPR036230">
    <property type="entry name" value="LeuA_allosteric_dom_sf"/>
</dbReference>
<proteinExistence type="inferred from homology"/>
<evidence type="ECO:0000256" key="2">
    <source>
        <dbReference type="ARBA" id="ARBA00022679"/>
    </source>
</evidence>
<comment type="similarity">
    <text evidence="5">Belongs to the alpha-IPM synthase/homocitrate synthase family.</text>
</comment>
<gene>
    <name evidence="6" type="primary">leuA_1</name>
    <name evidence="6" type="ORF">PCLFYP37_00983</name>
</gene>
<dbReference type="SUPFAM" id="SSF110921">
    <property type="entry name" value="2-isopropylmalate synthase LeuA, allosteric (dimerisation) domain"/>
    <property type="match status" value="1"/>
</dbReference>
<dbReference type="AlphaFoldDB" id="A0A6N2Z8D4"/>
<dbReference type="PROSITE" id="PS00815">
    <property type="entry name" value="AIPM_HOMOCIT_SYNTH_1"/>
    <property type="match status" value="1"/>
</dbReference>
<sequence>MKANPVKIEIMDTTLRDGEQTSGVSFVPHEKLMIARALLQDLNVDRIEVASARVSEGEVDAVRSICQWARQTGRLHRVEVLGFVDGHASLDWIHACGCKNINLLCKGSENHCTNQLKKTLEQHVADIRRSLDYAEELGIAVNVYLEDWSNGMKHSPDYVFALMDALKDTKIRRFMLPDTLGILNPLDLLGYIRKMVKRYPGVHFDFHAHNDYDLAISNVLAAVLGGCRGIHTSVNGLGERAGNAPLASVQAILKDQFNAQTDIDESRLNEVSRMVESYSGIPIPPNRPITGESVFTQVAGVHADGDNKANLYCNDLLPERFGRKREYALGKNSGKANILKNLEELGLELSPEQTRKVTERIIELGDKKELVTQEDLPYIVSDVLKHDTVEEHVRLLSYMVTTAYGLKPMAQVKLEINGEAYEENASGDGQFDAFMRAARHIYKNRLSRKFPWLANYSVSIPPGGRTDALVQAVITWNWNGKVYRTRGLDADQTEAAIKATVKLLNLIEEDYKDLESHV</sequence>
<dbReference type="InterPro" id="IPR013785">
    <property type="entry name" value="Aldolase_TIM"/>
</dbReference>
<protein>
    <submittedName>
        <fullName evidence="6">2-isopropylmalate synthase</fullName>
        <ecNumber evidence="6">2.3.3.13</ecNumber>
    </submittedName>
</protein>